<evidence type="ECO:0000313" key="3">
    <source>
        <dbReference type="Proteomes" id="UP000727056"/>
    </source>
</evidence>
<keyword evidence="3" id="KW-1185">Reference proteome</keyword>
<gene>
    <name evidence="2" type="ORF">HCN52_16035</name>
</gene>
<dbReference type="Proteomes" id="UP000727056">
    <property type="component" value="Unassembled WGS sequence"/>
</dbReference>
<feature type="compositionally biased region" description="Low complexity" evidence="1">
    <location>
        <begin position="1"/>
        <end position="10"/>
    </location>
</feature>
<name>A0ABX1CBB0_9ACTN</name>
<feature type="compositionally biased region" description="Basic residues" evidence="1">
    <location>
        <begin position="11"/>
        <end position="23"/>
    </location>
</feature>
<feature type="region of interest" description="Disordered" evidence="1">
    <location>
        <begin position="1"/>
        <end position="24"/>
    </location>
</feature>
<feature type="compositionally biased region" description="Basic and acidic residues" evidence="1">
    <location>
        <begin position="142"/>
        <end position="161"/>
    </location>
</feature>
<comment type="caution">
    <text evidence="2">The sequence shown here is derived from an EMBL/GenBank/DDBJ whole genome shotgun (WGS) entry which is preliminary data.</text>
</comment>
<feature type="compositionally biased region" description="Basic and acidic residues" evidence="1">
    <location>
        <begin position="194"/>
        <end position="204"/>
    </location>
</feature>
<protein>
    <submittedName>
        <fullName evidence="2">Uncharacterized protein</fullName>
    </submittedName>
</protein>
<evidence type="ECO:0000313" key="2">
    <source>
        <dbReference type="EMBL" id="NJQ16401.1"/>
    </source>
</evidence>
<feature type="compositionally biased region" description="Basic and acidic residues" evidence="1">
    <location>
        <begin position="82"/>
        <end position="99"/>
    </location>
</feature>
<accession>A0ABX1CBB0</accession>
<evidence type="ECO:0000256" key="1">
    <source>
        <dbReference type="SAM" id="MobiDB-lite"/>
    </source>
</evidence>
<feature type="non-terminal residue" evidence="2">
    <location>
        <position position="257"/>
    </location>
</feature>
<proteinExistence type="predicted"/>
<feature type="region of interest" description="Disordered" evidence="1">
    <location>
        <begin position="45"/>
        <end position="257"/>
    </location>
</feature>
<dbReference type="EMBL" id="JAAVJC010000149">
    <property type="protein sequence ID" value="NJQ16401.1"/>
    <property type="molecule type" value="Genomic_DNA"/>
</dbReference>
<organism evidence="2 3">
    <name type="scientific">Streptomyces bohaiensis</name>
    <dbReference type="NCBI Taxonomy" id="1431344"/>
    <lineage>
        <taxon>Bacteria</taxon>
        <taxon>Bacillati</taxon>
        <taxon>Actinomycetota</taxon>
        <taxon>Actinomycetes</taxon>
        <taxon>Kitasatosporales</taxon>
        <taxon>Streptomycetaceae</taxon>
        <taxon>Streptomyces</taxon>
    </lineage>
</organism>
<sequence length="257" mass="25711">MSVPGDARPTGARRPRRGGRRERLRSVLVAAVPSALILGMGVVPGPAAADVLQPPYPFRAGPCAERSDPAATDADEADGADDGGRRSGVDEAGEGREPPEDPAPPEPDDGDPPGASPADGGASGTEQDADAVGGPGPGPTDRAPDREADREPEETRPDDRGAPAPPAPDDTAAPDDRSADEPQEPPVVSGDRPAAPHDTDRPRPPSDPLGLGAGLRDLTDGLGSILLPGADRTPRGDRPAAEPGSGGAAGDPADDGA</sequence>
<reference evidence="2 3" key="1">
    <citation type="submission" date="2020-03" db="EMBL/GenBank/DDBJ databases">
        <title>Draft genome of Streptomyces sp. ventii, isolated from the Axial Seamount in the Pacific Ocean, and resequencing of the two type strains Streptomyces lonarensis strain NCL 716 and Streptomyces bohaiensis strain 11A07.</title>
        <authorList>
            <person name="Loughran R.M."/>
            <person name="Pfannmuller K.M."/>
            <person name="Wasson B.J."/>
            <person name="Deadmond M.C."/>
            <person name="Paddock B.E."/>
            <person name="Koyack M.J."/>
            <person name="Gallegos D.A."/>
            <person name="Mitchell E.A."/>
            <person name="Ushijima B."/>
            <person name="Saw J.H."/>
            <person name="Mcphail K.L."/>
            <person name="Videau P."/>
        </authorList>
    </citation>
    <scope>NUCLEOTIDE SEQUENCE [LARGE SCALE GENOMIC DNA]</scope>
    <source>
        <strain evidence="2 3">11A07</strain>
    </source>
</reference>